<organism evidence="3 4">
    <name type="scientific">Mesorhizobium plurifarium</name>
    <dbReference type="NCBI Taxonomy" id="69974"/>
    <lineage>
        <taxon>Bacteria</taxon>
        <taxon>Pseudomonadati</taxon>
        <taxon>Pseudomonadota</taxon>
        <taxon>Alphaproteobacteria</taxon>
        <taxon>Hyphomicrobiales</taxon>
        <taxon>Phyllobacteriaceae</taxon>
        <taxon>Mesorhizobium</taxon>
    </lineage>
</organism>
<gene>
    <name evidence="3" type="ORF">MPL3356_300200</name>
</gene>
<feature type="compositionally biased region" description="Basic and acidic residues" evidence="1">
    <location>
        <begin position="8"/>
        <end position="26"/>
    </location>
</feature>
<proteinExistence type="predicted"/>
<sequence length="106" mass="10873">MISPSKRTPAEDRGQIQAGRTEDKTPGFDPAAAPLETDAEAGDAANPARPATRHEAKFTNQASFANAMRRPENAPGLHPGRKGPVLVIAAAVVLAAAAILLAALLG</sequence>
<keyword evidence="2" id="KW-0812">Transmembrane</keyword>
<evidence type="ECO:0000256" key="2">
    <source>
        <dbReference type="SAM" id="Phobius"/>
    </source>
</evidence>
<feature type="region of interest" description="Disordered" evidence="1">
    <location>
        <begin position="1"/>
        <end position="81"/>
    </location>
</feature>
<dbReference type="STRING" id="69974.MPLDJ20_70053"/>
<evidence type="ECO:0000256" key="1">
    <source>
        <dbReference type="SAM" id="MobiDB-lite"/>
    </source>
</evidence>
<dbReference type="Proteomes" id="UP000045285">
    <property type="component" value="Unassembled WGS sequence"/>
</dbReference>
<keyword evidence="2" id="KW-1133">Transmembrane helix</keyword>
<reference evidence="4" key="1">
    <citation type="submission" date="2014-08" db="EMBL/GenBank/DDBJ databases">
        <authorList>
            <person name="Moulin L."/>
        </authorList>
    </citation>
    <scope>NUCLEOTIDE SEQUENCE [LARGE SCALE GENOMIC DNA]</scope>
</reference>
<protein>
    <submittedName>
        <fullName evidence="3">Uncharacterized protein</fullName>
    </submittedName>
</protein>
<keyword evidence="2" id="KW-0472">Membrane</keyword>
<keyword evidence="4" id="KW-1185">Reference proteome</keyword>
<accession>A0A090DT06</accession>
<dbReference type="AlphaFoldDB" id="A0A090DT06"/>
<evidence type="ECO:0000313" key="4">
    <source>
        <dbReference type="Proteomes" id="UP000045285"/>
    </source>
</evidence>
<dbReference type="EMBL" id="CCMZ01000024">
    <property type="protein sequence ID" value="CDX19964.1"/>
    <property type="molecule type" value="Genomic_DNA"/>
</dbReference>
<feature type="transmembrane region" description="Helical" evidence="2">
    <location>
        <begin position="85"/>
        <end position="105"/>
    </location>
</feature>
<name>A0A090DT06_MESPL</name>
<evidence type="ECO:0000313" key="3">
    <source>
        <dbReference type="EMBL" id="CDX19964.1"/>
    </source>
</evidence>